<proteinExistence type="predicted"/>
<keyword evidence="1" id="KW-0812">Transmembrane</keyword>
<reference evidence="2 3" key="1">
    <citation type="submission" date="2024-05" db="EMBL/GenBank/DDBJ databases">
        <title>Roseateles sp. 2.12 16S ribosomal RNA gene Genome sequencing and assembly.</title>
        <authorList>
            <person name="Woo H."/>
        </authorList>
    </citation>
    <scope>NUCLEOTIDE SEQUENCE [LARGE SCALE GENOMIC DNA]</scope>
    <source>
        <strain evidence="2 3">2.12</strain>
    </source>
</reference>
<name>A0ABV0GGF4_9BURK</name>
<accession>A0ABV0GGF4</accession>
<dbReference type="Proteomes" id="UP001462640">
    <property type="component" value="Unassembled WGS sequence"/>
</dbReference>
<evidence type="ECO:0000313" key="3">
    <source>
        <dbReference type="Proteomes" id="UP001462640"/>
    </source>
</evidence>
<gene>
    <name evidence="2" type="ORF">ABDJ40_14925</name>
</gene>
<dbReference type="EMBL" id="JBDPZC010000006">
    <property type="protein sequence ID" value="MEO3714057.1"/>
    <property type="molecule type" value="Genomic_DNA"/>
</dbReference>
<evidence type="ECO:0000256" key="1">
    <source>
        <dbReference type="SAM" id="Phobius"/>
    </source>
</evidence>
<sequence length="62" mass="6220">MFAFKKFLPPVTTSFVAASPAAVSAGGAPSFEPVSAGKVEEAMIVAMLAFFGLSSVIALLAA</sequence>
<organism evidence="2 3">
    <name type="scientific">Roseateles flavus</name>
    <dbReference type="NCBI Taxonomy" id="3149041"/>
    <lineage>
        <taxon>Bacteria</taxon>
        <taxon>Pseudomonadati</taxon>
        <taxon>Pseudomonadota</taxon>
        <taxon>Betaproteobacteria</taxon>
        <taxon>Burkholderiales</taxon>
        <taxon>Sphaerotilaceae</taxon>
        <taxon>Roseateles</taxon>
    </lineage>
</organism>
<protein>
    <submittedName>
        <fullName evidence="2">Uncharacterized protein</fullName>
    </submittedName>
</protein>
<keyword evidence="1" id="KW-0472">Membrane</keyword>
<keyword evidence="3" id="KW-1185">Reference proteome</keyword>
<comment type="caution">
    <text evidence="2">The sequence shown here is derived from an EMBL/GenBank/DDBJ whole genome shotgun (WGS) entry which is preliminary data.</text>
</comment>
<keyword evidence="1" id="KW-1133">Transmembrane helix</keyword>
<feature type="transmembrane region" description="Helical" evidence="1">
    <location>
        <begin position="41"/>
        <end position="61"/>
    </location>
</feature>
<dbReference type="RefSeq" id="WP_347611018.1">
    <property type="nucleotide sequence ID" value="NZ_JBDPZC010000006.1"/>
</dbReference>
<evidence type="ECO:0000313" key="2">
    <source>
        <dbReference type="EMBL" id="MEO3714057.1"/>
    </source>
</evidence>